<dbReference type="InterPro" id="IPR001867">
    <property type="entry name" value="OmpR/PhoB-type_DNA-bd"/>
</dbReference>
<keyword evidence="1 2" id="KW-0238">DNA-binding</keyword>
<dbReference type="SMART" id="SM00862">
    <property type="entry name" value="Trans_reg_C"/>
    <property type="match status" value="1"/>
</dbReference>
<dbReference type="KEGG" id="tvd:SG34_028065"/>
<dbReference type="GO" id="GO:0003677">
    <property type="term" value="F:DNA binding"/>
    <property type="evidence" value="ECO:0007669"/>
    <property type="project" value="UniProtKB-UniRule"/>
</dbReference>
<accession>A0AAE9Z2Y9</accession>
<evidence type="ECO:0000313" key="5">
    <source>
        <dbReference type="EMBL" id="WDE05109.1"/>
    </source>
</evidence>
<evidence type="ECO:0000256" key="3">
    <source>
        <dbReference type="SAM" id="Phobius"/>
    </source>
</evidence>
<dbReference type="EMBL" id="CP059733">
    <property type="protein sequence ID" value="WDE05109.1"/>
    <property type="molecule type" value="Genomic_DNA"/>
</dbReference>
<keyword evidence="3" id="KW-1133">Transmembrane helix</keyword>
<reference evidence="5 6" key="2">
    <citation type="journal article" date="2022" name="Mar. Drugs">
        <title>Bioassay-Guided Fractionation Leads to the Detection of Cholic Acid Generated by the Rare Thalassomonas sp.</title>
        <authorList>
            <person name="Pheiffer F."/>
            <person name="Schneider Y.K."/>
            <person name="Hansen E.H."/>
            <person name="Andersen J.H."/>
            <person name="Isaksson J."/>
            <person name="Busche T."/>
            <person name="R C."/>
            <person name="Kalinowski J."/>
            <person name="Zyl L.V."/>
            <person name="Trindade M."/>
        </authorList>
    </citation>
    <scope>NUCLEOTIDE SEQUENCE [LARGE SCALE GENOMIC DNA]</scope>
    <source>
        <strain evidence="5 6">XOM25</strain>
    </source>
</reference>
<keyword evidence="3" id="KW-0812">Transmembrane</keyword>
<evidence type="ECO:0000259" key="4">
    <source>
        <dbReference type="PROSITE" id="PS51755"/>
    </source>
</evidence>
<sequence>MSASAEKYHFLHWVFDCRQDTLRHVDEQATQKLEPQVAALLLLLIESRDRVLAKEALSAALWPDTVVEENSIYQLLTKLRKVLRDPPRQAQIIKTFPKKGYRFVCEVEKCEVERCEVEKCEVKSCDAEGTGAKSGESETTWQVQEQALSDIPADKGVKASWREKRLPLMLTTLVLLLLGFSTIAYFSGQPEQALSYASVDLTTDLGLESWPAPHPFDDSIVYIKDAHQLWRKEKNSEPVPVLESPDRLFYPAWSGKGDSLALWQLKDNGCLLSIRDVWGEEITKSPQVACDYVGSLIWLNDDRLVAIYRNAGIYRVFQYQVSAGTFTEISLALNPGERLRAGVKAWQDRIFYITVDADYRSRLIDKSGISYLSWDYPVKFAAFDRKNQHLLINDQSKHQGLVSVDQDGNQQSIAQTAGGIFSAIAADHKGNLYATVENWQVNIRDKDNLPVFSSTSLDYLPVSNALGETAFMSRRGGFCQIYLHEDGRVKQLSQFDNYDKVKFVRWSPDLSLILTNRDNGAYIYNRNGLVQSFELATANLPVGFGWLSREKIFSFDGSYLRYYQLSGDKIAEFQLEADNVFYQADKHMWWLFKNKRLYSVGGELLNAAQLLEQAALTGQQSTNISDIRMVGETLYWKSRSGHRDFIWRYRPGETAPELIMQGRFIWNYDVNAGHELSVAVKEHIEGNIRLYQVLQ</sequence>
<evidence type="ECO:0000256" key="1">
    <source>
        <dbReference type="ARBA" id="ARBA00023125"/>
    </source>
</evidence>
<dbReference type="Gene3D" id="1.10.10.10">
    <property type="entry name" value="Winged helix-like DNA-binding domain superfamily/Winged helix DNA-binding domain"/>
    <property type="match status" value="1"/>
</dbReference>
<organism evidence="5 6">
    <name type="scientific">Thalassomonas viridans</name>
    <dbReference type="NCBI Taxonomy" id="137584"/>
    <lineage>
        <taxon>Bacteria</taxon>
        <taxon>Pseudomonadati</taxon>
        <taxon>Pseudomonadota</taxon>
        <taxon>Gammaproteobacteria</taxon>
        <taxon>Alteromonadales</taxon>
        <taxon>Colwelliaceae</taxon>
        <taxon>Thalassomonas</taxon>
    </lineage>
</organism>
<dbReference type="CDD" id="cd00383">
    <property type="entry name" value="trans_reg_C"/>
    <property type="match status" value="1"/>
</dbReference>
<feature type="DNA-binding region" description="OmpR/PhoB-type" evidence="2">
    <location>
        <begin position="5"/>
        <end position="105"/>
    </location>
</feature>
<evidence type="ECO:0000313" key="6">
    <source>
        <dbReference type="Proteomes" id="UP000032352"/>
    </source>
</evidence>
<dbReference type="InterPro" id="IPR036388">
    <property type="entry name" value="WH-like_DNA-bd_sf"/>
</dbReference>
<dbReference type="AlphaFoldDB" id="A0AAE9Z2Y9"/>
<evidence type="ECO:0000256" key="2">
    <source>
        <dbReference type="PROSITE-ProRule" id="PRU01091"/>
    </source>
</evidence>
<dbReference type="Proteomes" id="UP000032352">
    <property type="component" value="Chromosome"/>
</dbReference>
<dbReference type="PROSITE" id="PS51755">
    <property type="entry name" value="OMPR_PHOB"/>
    <property type="match status" value="1"/>
</dbReference>
<feature type="transmembrane region" description="Helical" evidence="3">
    <location>
        <begin position="166"/>
        <end position="186"/>
    </location>
</feature>
<dbReference type="SUPFAM" id="SSF50969">
    <property type="entry name" value="YVTN repeat-like/Quinoprotein amine dehydrogenase"/>
    <property type="match status" value="1"/>
</dbReference>
<dbReference type="GO" id="GO:0006355">
    <property type="term" value="P:regulation of DNA-templated transcription"/>
    <property type="evidence" value="ECO:0007669"/>
    <property type="project" value="InterPro"/>
</dbReference>
<dbReference type="InterPro" id="IPR016032">
    <property type="entry name" value="Sig_transdc_resp-reg_C-effctor"/>
</dbReference>
<name>A0AAE9Z2Y9_9GAMM</name>
<dbReference type="GO" id="GO:0000160">
    <property type="term" value="P:phosphorelay signal transduction system"/>
    <property type="evidence" value="ECO:0007669"/>
    <property type="project" value="InterPro"/>
</dbReference>
<gene>
    <name evidence="5" type="ORF">SG34_028065</name>
</gene>
<proteinExistence type="predicted"/>
<keyword evidence="3" id="KW-0472">Membrane</keyword>
<dbReference type="SUPFAM" id="SSF46894">
    <property type="entry name" value="C-terminal effector domain of the bipartite response regulators"/>
    <property type="match status" value="1"/>
</dbReference>
<dbReference type="Pfam" id="PF00486">
    <property type="entry name" value="Trans_reg_C"/>
    <property type="match status" value="1"/>
</dbReference>
<dbReference type="RefSeq" id="WP_044838824.1">
    <property type="nucleotide sequence ID" value="NZ_CP059733.1"/>
</dbReference>
<protein>
    <submittedName>
        <fullName evidence="5">Transcriptional regulator</fullName>
    </submittedName>
</protein>
<feature type="domain" description="OmpR/PhoB-type" evidence="4">
    <location>
        <begin position="5"/>
        <end position="105"/>
    </location>
</feature>
<reference evidence="5 6" key="1">
    <citation type="journal article" date="2015" name="Genome Announc.">
        <title>Draft Genome Sequences of Marine Isolates of Thalassomonas viridans and Thalassomonas actiniarum.</title>
        <authorList>
            <person name="Olonade I."/>
            <person name="van Zyl L.J."/>
            <person name="Trindade M."/>
        </authorList>
    </citation>
    <scope>NUCLEOTIDE SEQUENCE [LARGE SCALE GENOMIC DNA]</scope>
    <source>
        <strain evidence="5 6">XOM25</strain>
    </source>
</reference>
<keyword evidence="6" id="KW-1185">Reference proteome</keyword>
<dbReference type="InterPro" id="IPR011044">
    <property type="entry name" value="Quino_amine_DH_bsu"/>
</dbReference>